<comment type="caution">
    <text evidence="1">The sequence shown here is derived from an EMBL/GenBank/DDBJ whole genome shotgun (WGS) entry which is preliminary data.</text>
</comment>
<evidence type="ECO:0000313" key="2">
    <source>
        <dbReference type="Proteomes" id="UP000653305"/>
    </source>
</evidence>
<dbReference type="Proteomes" id="UP000653305">
    <property type="component" value="Unassembled WGS sequence"/>
</dbReference>
<evidence type="ECO:0000313" key="1">
    <source>
        <dbReference type="EMBL" id="GFP79553.1"/>
    </source>
</evidence>
<accession>A0A830B4L1</accession>
<dbReference type="Pfam" id="PF05056">
    <property type="entry name" value="DUF674"/>
    <property type="match status" value="1"/>
</dbReference>
<dbReference type="EMBL" id="BMAC01000010">
    <property type="protein sequence ID" value="GFP79553.1"/>
    <property type="molecule type" value="Genomic_DNA"/>
</dbReference>
<proteinExistence type="predicted"/>
<gene>
    <name evidence="1" type="ORF">PHJA_000098800</name>
</gene>
<name>A0A830B4L1_9LAMI</name>
<dbReference type="PANTHER" id="PTHR33103">
    <property type="entry name" value="OS01G0153900 PROTEIN"/>
    <property type="match status" value="1"/>
</dbReference>
<sequence>MDLLKGLFLSGTPLTDIILKEGHVDRPVKQKTESGILLHKIEKESSSDKSKKMILKVVVKKSTNKLLFAQEEDFVDSLFSLLTIPLGGVECLLGSKTCLKNIDNLYRSLASINGDKYLKTKVTKDMLLKPSLYKYYISEKQILPLIGKHSSKIGHETI</sequence>
<dbReference type="InterPro" id="IPR007750">
    <property type="entry name" value="DUF674"/>
</dbReference>
<organism evidence="1 2">
    <name type="scientific">Phtheirospermum japonicum</name>
    <dbReference type="NCBI Taxonomy" id="374723"/>
    <lineage>
        <taxon>Eukaryota</taxon>
        <taxon>Viridiplantae</taxon>
        <taxon>Streptophyta</taxon>
        <taxon>Embryophyta</taxon>
        <taxon>Tracheophyta</taxon>
        <taxon>Spermatophyta</taxon>
        <taxon>Magnoliopsida</taxon>
        <taxon>eudicotyledons</taxon>
        <taxon>Gunneridae</taxon>
        <taxon>Pentapetalae</taxon>
        <taxon>asterids</taxon>
        <taxon>lamiids</taxon>
        <taxon>Lamiales</taxon>
        <taxon>Orobanchaceae</taxon>
        <taxon>Orobanchaceae incertae sedis</taxon>
        <taxon>Phtheirospermum</taxon>
    </lineage>
</organism>
<reference evidence="1" key="1">
    <citation type="submission" date="2020-07" db="EMBL/GenBank/DDBJ databases">
        <title>Ethylene signaling mediates host invasion by parasitic plants.</title>
        <authorList>
            <person name="Yoshida S."/>
        </authorList>
    </citation>
    <scope>NUCLEOTIDE SEQUENCE</scope>
    <source>
        <strain evidence="1">Okayama</strain>
    </source>
</reference>
<dbReference type="AlphaFoldDB" id="A0A830B4L1"/>
<dbReference type="PANTHER" id="PTHR33103:SF19">
    <property type="entry name" value="OS09G0544700 PROTEIN"/>
    <property type="match status" value="1"/>
</dbReference>
<dbReference type="OrthoDB" id="1099638at2759"/>
<keyword evidence="2" id="KW-1185">Reference proteome</keyword>
<protein>
    <submittedName>
        <fullName evidence="1">Uncharacterized protein</fullName>
    </submittedName>
</protein>